<dbReference type="EMBL" id="BLLK01000038">
    <property type="protein sequence ID" value="GFH49818.1"/>
    <property type="molecule type" value="Genomic_DNA"/>
</dbReference>
<keyword evidence="3" id="KW-1185">Reference proteome</keyword>
<proteinExistence type="predicted"/>
<feature type="region of interest" description="Disordered" evidence="1">
    <location>
        <begin position="46"/>
        <end position="85"/>
    </location>
</feature>
<evidence type="ECO:0000313" key="2">
    <source>
        <dbReference type="EMBL" id="GFH49818.1"/>
    </source>
</evidence>
<sequence>MAVCEHPSTTTSIYTDSESTMNTLTMEPSTDTCSEGSAVGIILDSGGVEKKHDSSPMGTQRSTRLSISQKHISRETSDDSDPHIDVGNVLLHEEEKLMKSEVNQRDRQEKQILAVAIVKNAV</sequence>
<accession>A0AAD3H4K5</accession>
<gene>
    <name evidence="2" type="ORF">CTEN210_06294</name>
</gene>
<dbReference type="Proteomes" id="UP001054902">
    <property type="component" value="Unassembled WGS sequence"/>
</dbReference>
<evidence type="ECO:0000256" key="1">
    <source>
        <dbReference type="SAM" id="MobiDB-lite"/>
    </source>
</evidence>
<comment type="caution">
    <text evidence="2">The sequence shown here is derived from an EMBL/GenBank/DDBJ whole genome shotgun (WGS) entry which is preliminary data.</text>
</comment>
<feature type="compositionally biased region" description="Basic and acidic residues" evidence="1">
    <location>
        <begin position="72"/>
        <end position="84"/>
    </location>
</feature>
<name>A0AAD3H4K5_9STRA</name>
<feature type="compositionally biased region" description="Polar residues" evidence="1">
    <location>
        <begin position="56"/>
        <end position="70"/>
    </location>
</feature>
<organism evidence="2 3">
    <name type="scientific">Chaetoceros tenuissimus</name>
    <dbReference type="NCBI Taxonomy" id="426638"/>
    <lineage>
        <taxon>Eukaryota</taxon>
        <taxon>Sar</taxon>
        <taxon>Stramenopiles</taxon>
        <taxon>Ochrophyta</taxon>
        <taxon>Bacillariophyta</taxon>
        <taxon>Coscinodiscophyceae</taxon>
        <taxon>Chaetocerotophycidae</taxon>
        <taxon>Chaetocerotales</taxon>
        <taxon>Chaetocerotaceae</taxon>
        <taxon>Chaetoceros</taxon>
    </lineage>
</organism>
<evidence type="ECO:0000313" key="3">
    <source>
        <dbReference type="Proteomes" id="UP001054902"/>
    </source>
</evidence>
<dbReference type="AlphaFoldDB" id="A0AAD3H4K5"/>
<protein>
    <submittedName>
        <fullName evidence="2">Uncharacterized protein</fullName>
    </submittedName>
</protein>
<reference evidence="2 3" key="1">
    <citation type="journal article" date="2021" name="Sci. Rep.">
        <title>The genome of the diatom Chaetoceros tenuissimus carries an ancient integrated fragment of an extant virus.</title>
        <authorList>
            <person name="Hongo Y."/>
            <person name="Kimura K."/>
            <person name="Takaki Y."/>
            <person name="Yoshida Y."/>
            <person name="Baba S."/>
            <person name="Kobayashi G."/>
            <person name="Nagasaki K."/>
            <person name="Hano T."/>
            <person name="Tomaru Y."/>
        </authorList>
    </citation>
    <scope>NUCLEOTIDE SEQUENCE [LARGE SCALE GENOMIC DNA]</scope>
    <source>
        <strain evidence="2 3">NIES-3715</strain>
    </source>
</reference>